<dbReference type="InterPro" id="IPR047183">
    <property type="entry name" value="GDO-like"/>
</dbReference>
<evidence type="ECO:0000256" key="1">
    <source>
        <dbReference type="ARBA" id="ARBA00022964"/>
    </source>
</evidence>
<keyword evidence="2" id="KW-0560">Oxidoreductase</keyword>
<dbReference type="AlphaFoldDB" id="A0A9P8WA72"/>
<dbReference type="SUPFAM" id="SSF51182">
    <property type="entry name" value="RmlC-like cupins"/>
    <property type="match status" value="1"/>
</dbReference>
<feature type="region of interest" description="Disordered" evidence="3">
    <location>
        <begin position="1"/>
        <end position="20"/>
    </location>
</feature>
<dbReference type="GO" id="GO:0051213">
    <property type="term" value="F:dioxygenase activity"/>
    <property type="evidence" value="ECO:0007669"/>
    <property type="project" value="UniProtKB-KW"/>
</dbReference>
<sequence length="328" mass="36890">MGGYVSTSNPSAASNEETEEMKNYLSALPSKHLEPLWSQMNIMVPATPNPTAKPHMWKYDEALPYLQKAGQLVPEEKAERRVLMLVNPSMQSPYTTDTIYGGLQLVNPGETAPAHRHLAFACRFIIDGEGFTAVEGKKMPLVRGDVVVTPIWHWHDHGNESANPVIWLDMLNLPLFRFAPVHFAEGYSSPRYPSTHCDPCEWRHPWGPVEAKLNSTKDKYAIHHYLNPDGKPLSNILGVQAERLDPGTSVESQESHSYLYHCYEGKGRTEVQAPSGETFVFNWVSRDTFAVPSWCKIKHVNESKTKKAYLVACHDGPLLDCLGLRRPN</sequence>
<dbReference type="InterPro" id="IPR013096">
    <property type="entry name" value="Cupin_2"/>
</dbReference>
<dbReference type="Pfam" id="PF07883">
    <property type="entry name" value="Cupin_2"/>
    <property type="match status" value="1"/>
</dbReference>
<dbReference type="CDD" id="cd02216">
    <property type="entry name" value="cupin_GDO-like_N"/>
    <property type="match status" value="1"/>
</dbReference>
<dbReference type="PANTHER" id="PTHR41517:SF1">
    <property type="entry name" value="CUPIN"/>
    <property type="match status" value="1"/>
</dbReference>
<keyword evidence="6" id="KW-1185">Reference proteome</keyword>
<evidence type="ECO:0000256" key="3">
    <source>
        <dbReference type="SAM" id="MobiDB-lite"/>
    </source>
</evidence>
<evidence type="ECO:0000259" key="4">
    <source>
        <dbReference type="Pfam" id="PF07883"/>
    </source>
</evidence>
<dbReference type="Gene3D" id="2.60.120.10">
    <property type="entry name" value="Jelly Rolls"/>
    <property type="match status" value="2"/>
</dbReference>
<comment type="caution">
    <text evidence="5">The sequence shown here is derived from an EMBL/GenBank/DDBJ whole genome shotgun (WGS) entry which is preliminary data.</text>
</comment>
<keyword evidence="1" id="KW-0223">Dioxygenase</keyword>
<dbReference type="EMBL" id="JAGPYM010000007">
    <property type="protein sequence ID" value="KAH6892384.1"/>
    <property type="molecule type" value="Genomic_DNA"/>
</dbReference>
<name>A0A9P8WA72_9HYPO</name>
<protein>
    <submittedName>
        <fullName evidence="5">RmlC-like cupin domain-containing protein</fullName>
    </submittedName>
</protein>
<evidence type="ECO:0000313" key="5">
    <source>
        <dbReference type="EMBL" id="KAH6892384.1"/>
    </source>
</evidence>
<dbReference type="OrthoDB" id="2205143at2759"/>
<evidence type="ECO:0000256" key="2">
    <source>
        <dbReference type="ARBA" id="ARBA00023002"/>
    </source>
</evidence>
<evidence type="ECO:0000313" key="6">
    <source>
        <dbReference type="Proteomes" id="UP000777438"/>
    </source>
</evidence>
<proteinExistence type="predicted"/>
<dbReference type="InterPro" id="IPR014710">
    <property type="entry name" value="RmlC-like_jellyroll"/>
</dbReference>
<organism evidence="5 6">
    <name type="scientific">Thelonectria olida</name>
    <dbReference type="NCBI Taxonomy" id="1576542"/>
    <lineage>
        <taxon>Eukaryota</taxon>
        <taxon>Fungi</taxon>
        <taxon>Dikarya</taxon>
        <taxon>Ascomycota</taxon>
        <taxon>Pezizomycotina</taxon>
        <taxon>Sordariomycetes</taxon>
        <taxon>Hypocreomycetidae</taxon>
        <taxon>Hypocreales</taxon>
        <taxon>Nectriaceae</taxon>
        <taxon>Thelonectria</taxon>
    </lineage>
</organism>
<accession>A0A9P8WA72</accession>
<feature type="compositionally biased region" description="Polar residues" evidence="3">
    <location>
        <begin position="1"/>
        <end position="15"/>
    </location>
</feature>
<reference evidence="5 6" key="1">
    <citation type="journal article" date="2021" name="Nat. Commun.">
        <title>Genetic determinants of endophytism in the Arabidopsis root mycobiome.</title>
        <authorList>
            <person name="Mesny F."/>
            <person name="Miyauchi S."/>
            <person name="Thiergart T."/>
            <person name="Pickel B."/>
            <person name="Atanasova L."/>
            <person name="Karlsson M."/>
            <person name="Huettel B."/>
            <person name="Barry K.W."/>
            <person name="Haridas S."/>
            <person name="Chen C."/>
            <person name="Bauer D."/>
            <person name="Andreopoulos W."/>
            <person name="Pangilinan J."/>
            <person name="LaButti K."/>
            <person name="Riley R."/>
            <person name="Lipzen A."/>
            <person name="Clum A."/>
            <person name="Drula E."/>
            <person name="Henrissat B."/>
            <person name="Kohler A."/>
            <person name="Grigoriev I.V."/>
            <person name="Martin F.M."/>
            <person name="Hacquard S."/>
        </authorList>
    </citation>
    <scope>NUCLEOTIDE SEQUENCE [LARGE SCALE GENOMIC DNA]</scope>
    <source>
        <strain evidence="5 6">MPI-CAGE-CH-0241</strain>
    </source>
</reference>
<gene>
    <name evidence="5" type="ORF">B0T10DRAFT_294031</name>
</gene>
<dbReference type="Proteomes" id="UP000777438">
    <property type="component" value="Unassembled WGS sequence"/>
</dbReference>
<dbReference type="InterPro" id="IPR011051">
    <property type="entry name" value="RmlC_Cupin_sf"/>
</dbReference>
<feature type="domain" description="Cupin type-2" evidence="4">
    <location>
        <begin position="103"/>
        <end position="170"/>
    </location>
</feature>
<dbReference type="PANTHER" id="PTHR41517">
    <property type="entry name" value="1,2-DIOXYGENASE PROTEIN-RELATED"/>
    <property type="match status" value="1"/>
</dbReference>